<reference evidence="1 2" key="1">
    <citation type="journal article" date="2016" name="Environ. Microbiol.">
        <title>Genomic resolution of a cold subsurface aquifer community provides metabolic insights for novel microbes adapted to high CO concentrations.</title>
        <authorList>
            <person name="Probst A.J."/>
            <person name="Castelle C.J."/>
            <person name="Singh A."/>
            <person name="Brown C.T."/>
            <person name="Anantharaman K."/>
            <person name="Sharon I."/>
            <person name="Hug L.A."/>
            <person name="Burstein D."/>
            <person name="Emerson J.B."/>
            <person name="Thomas B.C."/>
            <person name="Banfield J.F."/>
        </authorList>
    </citation>
    <scope>NUCLEOTIDE SEQUENCE [LARGE SCALE GENOMIC DNA]</scope>
    <source>
        <strain evidence="1">CG2_30_33_16</strain>
    </source>
</reference>
<comment type="caution">
    <text evidence="1">The sequence shown here is derived from an EMBL/GenBank/DDBJ whole genome shotgun (WGS) entry which is preliminary data.</text>
</comment>
<protein>
    <submittedName>
        <fullName evidence="1">Uncharacterized protein</fullName>
    </submittedName>
</protein>
<organism evidence="1 2">
    <name type="scientific">Candidatus Roizmanbacteria bacterium CG2_30_33_16</name>
    <dbReference type="NCBI Taxonomy" id="1805340"/>
    <lineage>
        <taxon>Bacteria</taxon>
        <taxon>Candidatus Roizmaniibacteriota</taxon>
    </lineage>
</organism>
<dbReference type="EMBL" id="MNZM01000045">
    <property type="protein sequence ID" value="OIP84853.1"/>
    <property type="molecule type" value="Genomic_DNA"/>
</dbReference>
<dbReference type="Proteomes" id="UP000183758">
    <property type="component" value="Unassembled WGS sequence"/>
</dbReference>
<gene>
    <name evidence="1" type="ORF">AUK04_01925</name>
</gene>
<name>A0A1J5HI00_9BACT</name>
<evidence type="ECO:0000313" key="2">
    <source>
        <dbReference type="Proteomes" id="UP000183758"/>
    </source>
</evidence>
<sequence length="242" mass="26947">MVKEQKLLQSADFSLASDDLLKLQEAFSILTTPVSGFDITPINIHNLVSPINKGVPAKIRIEHQYMSYKGLTTANDMIVGLNEPYEFALSNQFEPGNVRITSKPIKGGDSDFQEFTATLRFEDRDLPEISVHGGQDYTLTRMLANVFLVASLPESLLKQVTDSTNNILVISLGRHFNQYIEKGVDYILDEQPFTALTLSPADDGSVIAKSLPEGQYSDYGKELSKQMRSHLSTVGHIFFLQD</sequence>
<proteinExistence type="predicted"/>
<dbReference type="AlphaFoldDB" id="A0A1J5HI00"/>
<accession>A0A1J5HI00</accession>
<evidence type="ECO:0000313" key="1">
    <source>
        <dbReference type="EMBL" id="OIP84853.1"/>
    </source>
</evidence>